<feature type="non-terminal residue" evidence="2">
    <location>
        <position position="86"/>
    </location>
</feature>
<dbReference type="PANTHER" id="PTHR43491">
    <property type="entry name" value="UDP-N-ACETYL-D-MANNOSAMINE DEHYDROGENASE"/>
    <property type="match status" value="1"/>
</dbReference>
<reference evidence="2 3" key="1">
    <citation type="submission" date="2024-03" db="EMBL/GenBank/DDBJ databases">
        <title>First Report of Pectobacterium brasiliscabiei causing potato scab in china.</title>
        <authorList>
            <person name="Handique U."/>
        </authorList>
    </citation>
    <scope>NUCLEOTIDE SEQUENCE [LARGE SCALE GENOMIC DNA]</scope>
    <source>
        <strain evidence="2 3">ZRIMU1503</strain>
    </source>
</reference>
<dbReference type="PIRSF" id="PIRSF000124">
    <property type="entry name" value="UDPglc_GDPman_dh"/>
    <property type="match status" value="1"/>
</dbReference>
<keyword evidence="3" id="KW-1185">Reference proteome</keyword>
<organism evidence="2 3">
    <name type="scientific">Streptomyces brasiliscabiei</name>
    <dbReference type="NCBI Taxonomy" id="2736302"/>
    <lineage>
        <taxon>Bacteria</taxon>
        <taxon>Bacillati</taxon>
        <taxon>Actinomycetota</taxon>
        <taxon>Actinomycetes</taxon>
        <taxon>Kitasatosporales</taxon>
        <taxon>Streptomycetaceae</taxon>
        <taxon>Streptomyces</taxon>
    </lineage>
</organism>
<protein>
    <recommendedName>
        <fullName evidence="1">UDP-glucose/GDP-mannose dehydrogenase dimerisation domain-containing protein</fullName>
    </recommendedName>
</protein>
<dbReference type="Pfam" id="PF00984">
    <property type="entry name" value="UDPG_MGDP_dh"/>
    <property type="match status" value="1"/>
</dbReference>
<dbReference type="PANTHER" id="PTHR43491:SF1">
    <property type="entry name" value="UDP-N-ACETYL-D-MANNOSAMINE DEHYDROGENASE"/>
    <property type="match status" value="1"/>
</dbReference>
<dbReference type="InterPro" id="IPR017476">
    <property type="entry name" value="UDP-Glc/GDP-Man"/>
</dbReference>
<accession>A0ABU8GVX0</accession>
<evidence type="ECO:0000259" key="1">
    <source>
        <dbReference type="Pfam" id="PF00984"/>
    </source>
</evidence>
<gene>
    <name evidence="2" type="ORF">WB403_50475</name>
</gene>
<dbReference type="SUPFAM" id="SSF48179">
    <property type="entry name" value="6-phosphogluconate dehydrogenase C-terminal domain-like"/>
    <property type="match status" value="1"/>
</dbReference>
<feature type="non-terminal residue" evidence="2">
    <location>
        <position position="1"/>
    </location>
</feature>
<proteinExistence type="predicted"/>
<sequence>ICDKLNINAWELIRLANRHPRVNILNPGPGVGGHCIAVDPWFIVSSAPDTAKLIRQAREVNDNKPHYVLQQIIDAADQFKKPVVAC</sequence>
<name>A0ABU8GVX0_9ACTN</name>
<evidence type="ECO:0000313" key="2">
    <source>
        <dbReference type="EMBL" id="MEI5617338.1"/>
    </source>
</evidence>
<comment type="caution">
    <text evidence="2">The sequence shown here is derived from an EMBL/GenBank/DDBJ whole genome shotgun (WGS) entry which is preliminary data.</text>
</comment>
<dbReference type="InterPro" id="IPR008927">
    <property type="entry name" value="6-PGluconate_DH-like_C_sf"/>
</dbReference>
<dbReference type="EMBL" id="JBBAYM010000496">
    <property type="protein sequence ID" value="MEI5617338.1"/>
    <property type="molecule type" value="Genomic_DNA"/>
</dbReference>
<feature type="domain" description="UDP-glucose/GDP-mannose dehydrogenase dimerisation" evidence="1">
    <location>
        <begin position="1"/>
        <end position="62"/>
    </location>
</feature>
<dbReference type="Gene3D" id="3.40.50.720">
    <property type="entry name" value="NAD(P)-binding Rossmann-like Domain"/>
    <property type="match status" value="1"/>
</dbReference>
<dbReference type="Proteomes" id="UP001365781">
    <property type="component" value="Unassembled WGS sequence"/>
</dbReference>
<dbReference type="InterPro" id="IPR028359">
    <property type="entry name" value="UDP_ManNAc/GlcNAc_DH"/>
</dbReference>
<dbReference type="InterPro" id="IPR014026">
    <property type="entry name" value="UDP-Glc/GDP-Man_DH_dimer"/>
</dbReference>
<dbReference type="PIRSF" id="PIRSF500136">
    <property type="entry name" value="UDP_ManNAc_DH"/>
    <property type="match status" value="1"/>
</dbReference>
<evidence type="ECO:0000313" key="3">
    <source>
        <dbReference type="Proteomes" id="UP001365781"/>
    </source>
</evidence>